<dbReference type="OrthoDB" id="498590at2759"/>
<dbReference type="SUPFAM" id="SSF48371">
    <property type="entry name" value="ARM repeat"/>
    <property type="match status" value="1"/>
</dbReference>
<evidence type="ECO:0000313" key="4">
    <source>
        <dbReference type="Proteomes" id="UP000001194"/>
    </source>
</evidence>
<sequence length="1439" mass="159142">MSDSPTTTTPVPRRSQRDKRSVNYFAAEASTSTNRKRKRQGSDTENDAAGVTDGEDAQEHGQDDHDDADDPDAPKSKATRKGKAKVSPKSKGAPAAKKPRTNKGQPKTMGRRGRKAKEGDDAYDAAQVAKDTKISADNPLFSAHHHLYFSLVSDNVWGVDAIMDPAAALQSTAEDFLESLEQSPAAAQAELINLVLRACGCNDTLNADEALDYDGVVDSLDNFTESLKQDNSPVYPLTSKLPVFKKFRKSLSEFIERLIASSAELGALYSSDMMATLQAWVIAMSSSQIRSFRHTATVVALEVETALCDVAAAVEKEAEVVGRQREGEKKRKSGKKGGNARDKELEGKAQEIRERRTKLAEFLKEFVDGVFVHRYRDLDPNIRAECVRAIGLWFRKYPGHFLDASYLRYVGWVLSDSHTLVRVEAVKALAGVYDQADYIASLSHFTERFKPRLLEMATSDTELSVRVAVIQVLGSLDSHSLLEEEEREKLCLLVFDEEHKVRRVVSQFVRGVWEEVVEERLVGRGKPSVEDTTRAGVKALASLLVKWGKVLDKLVDDEEDGSDGGGEGVNGTSRRGNRRKEVVALVGAEQQGRIALAVEALWDEVEPISDWEGLLDLLLLDHSAVGGEGNDDDGRPTPRARANGKKSGDEVVVDSIWRLEEVEESVLLQVLVAALRRAKAESSGAKKGEEENVTNDITRALIKGLPRLFIKHQTDRNRIAEVLLMPTLMNLDLYLEMRMIAAYSSLWDDVIKQFTSHSSVTVLSHGMASIRHFMDATSLSNTNSTKILELEDELSSSLRDTVAGREEIEVATFSEDEVLALTAFCTRLTVLAGMRNMTAWIEEDEGGKQSSAWDILSALVERGRLGYKEEETMIEQALHVLTLHIIWKSKGLTVDNDPTPEEVRYKETLVEERDSLLEKLVEYAVGTQSNTVEGVKRAAFKHLLDLHVLFSDAQSLAADGSPLPLASVALSLDDEIQYRCAGYVQAEIERYAEFLEGQEDGEEDGDGSAGSSDEEGEKVGNKEKEKKVKKVKKPRTEENKGFQALLEQEYLFIDVMSTFLRAIRAGAVNVQHGAIVLAHYGRLGLAFDTCSKVIVEILREEGMMKDNAEIVITVVTQALQEAYTLVLDGVVHDESNALLLAKLLSSSFAIRGSQLSIVRRLDSQYIVQIHTQLLNWIGKKLAAYENNKNKKGLKMAVMFFKVMVPLFSIIQSRDALRIKAHMDQILAQAKVEVSSSSKAWEPQRAYEKRLSAIMSKEKRSKSKKTGQGVKSAAAITSDEEGSEGEHADEASPPRPKPKSRRPTRANPDPSSPHRDDDKDEPEPEPVTPKPKPKPRPIRPINKQKSQSPQKPPSSATPKTPVRSRSPTMSTPAASDTEDNDIPIPVAVTPTPQSSRKRPRADDEEELGNIPNGVTTGDDAPSEEEEGTPEIQVRRKRVRH</sequence>
<protein>
    <submittedName>
        <fullName evidence="3">Predicted protein</fullName>
    </submittedName>
</protein>
<feature type="region of interest" description="Disordered" evidence="1">
    <location>
        <begin position="1"/>
        <end position="124"/>
    </location>
</feature>
<dbReference type="InterPro" id="IPR016024">
    <property type="entry name" value="ARM-type_fold"/>
</dbReference>
<dbReference type="GO" id="GO:0003682">
    <property type="term" value="F:chromatin binding"/>
    <property type="evidence" value="ECO:0007669"/>
    <property type="project" value="TreeGrafter"/>
</dbReference>
<feature type="compositionally biased region" description="Low complexity" evidence="1">
    <location>
        <begin position="1"/>
        <end position="13"/>
    </location>
</feature>
<keyword evidence="4" id="KW-1185">Reference proteome</keyword>
<feature type="region of interest" description="Disordered" evidence="1">
    <location>
        <begin position="1255"/>
        <end position="1439"/>
    </location>
</feature>
<dbReference type="GO" id="GO:0000785">
    <property type="term" value="C:chromatin"/>
    <property type="evidence" value="ECO:0007669"/>
    <property type="project" value="TreeGrafter"/>
</dbReference>
<dbReference type="GO" id="GO:0007062">
    <property type="term" value="P:sister chromatid cohesion"/>
    <property type="evidence" value="ECO:0007669"/>
    <property type="project" value="UniProtKB-ARBA"/>
</dbReference>
<name>B0D427_LACBS</name>
<feature type="compositionally biased region" description="Polar residues" evidence="1">
    <location>
        <begin position="1362"/>
        <end position="1373"/>
    </location>
</feature>
<feature type="compositionally biased region" description="Basic residues" evidence="1">
    <location>
        <begin position="77"/>
        <end position="88"/>
    </location>
</feature>
<organism evidence="4">
    <name type="scientific">Laccaria bicolor (strain S238N-H82 / ATCC MYA-4686)</name>
    <name type="common">Bicoloured deceiver</name>
    <name type="synonym">Laccaria laccata var. bicolor</name>
    <dbReference type="NCBI Taxonomy" id="486041"/>
    <lineage>
        <taxon>Eukaryota</taxon>
        <taxon>Fungi</taxon>
        <taxon>Dikarya</taxon>
        <taxon>Basidiomycota</taxon>
        <taxon>Agaricomycotina</taxon>
        <taxon>Agaricomycetes</taxon>
        <taxon>Agaricomycetidae</taxon>
        <taxon>Agaricales</taxon>
        <taxon>Agaricineae</taxon>
        <taxon>Hydnangiaceae</taxon>
        <taxon>Laccaria</taxon>
    </lineage>
</organism>
<dbReference type="Pfam" id="PF21581">
    <property type="entry name" value="SCD"/>
    <property type="match status" value="1"/>
</dbReference>
<dbReference type="Pfam" id="PF24571">
    <property type="entry name" value="HEAT_SCC3-SA"/>
    <property type="match status" value="1"/>
</dbReference>
<dbReference type="Proteomes" id="UP000001194">
    <property type="component" value="Unassembled WGS sequence"/>
</dbReference>
<feature type="compositionally biased region" description="Basic and acidic residues" evidence="1">
    <location>
        <begin position="1017"/>
        <end position="1026"/>
    </location>
</feature>
<dbReference type="STRING" id="486041.B0D427"/>
<dbReference type="InterPro" id="IPR039662">
    <property type="entry name" value="Cohesin_Scc3/SA"/>
</dbReference>
<feature type="region of interest" description="Disordered" evidence="1">
    <location>
        <begin position="321"/>
        <end position="348"/>
    </location>
</feature>
<feature type="compositionally biased region" description="Acidic residues" evidence="1">
    <location>
        <begin position="997"/>
        <end position="1016"/>
    </location>
</feature>
<dbReference type="InterPro" id="IPR020839">
    <property type="entry name" value="SCD"/>
</dbReference>
<dbReference type="InterPro" id="IPR011989">
    <property type="entry name" value="ARM-like"/>
</dbReference>
<feature type="region of interest" description="Disordered" evidence="1">
    <location>
        <begin position="556"/>
        <end position="575"/>
    </location>
</feature>
<dbReference type="InParanoid" id="B0D427"/>
<evidence type="ECO:0000259" key="2">
    <source>
        <dbReference type="PROSITE" id="PS51425"/>
    </source>
</evidence>
<dbReference type="HOGENOM" id="CLU_003349_0_0_1"/>
<dbReference type="GeneID" id="6074359"/>
<dbReference type="KEGG" id="lbc:LACBIDRAFT_316970"/>
<feature type="compositionally biased region" description="Low complexity" evidence="1">
    <location>
        <begin position="1338"/>
        <end position="1348"/>
    </location>
</feature>
<dbReference type="Gene3D" id="1.25.10.10">
    <property type="entry name" value="Leucine-rich Repeat Variant"/>
    <property type="match status" value="1"/>
</dbReference>
<feature type="compositionally biased region" description="Basic and acidic residues" evidence="1">
    <location>
        <begin position="339"/>
        <end position="348"/>
    </location>
</feature>
<dbReference type="PANTHER" id="PTHR11199:SF0">
    <property type="entry name" value="LD34181P-RELATED"/>
    <property type="match status" value="1"/>
</dbReference>
<proteinExistence type="predicted"/>
<evidence type="ECO:0000256" key="1">
    <source>
        <dbReference type="SAM" id="MobiDB-lite"/>
    </source>
</evidence>
<feature type="domain" description="SCD" evidence="2">
    <location>
        <begin position="371"/>
        <end position="456"/>
    </location>
</feature>
<feature type="region of interest" description="Disordered" evidence="1">
    <location>
        <begin position="997"/>
        <end position="1033"/>
    </location>
</feature>
<dbReference type="InterPro" id="IPR013721">
    <property type="entry name" value="STAG"/>
</dbReference>
<dbReference type="PROSITE" id="PS51425">
    <property type="entry name" value="SCD"/>
    <property type="match status" value="1"/>
</dbReference>
<accession>B0D427</accession>
<dbReference type="Pfam" id="PF08514">
    <property type="entry name" value="STAG"/>
    <property type="match status" value="1"/>
</dbReference>
<reference evidence="3 4" key="1">
    <citation type="journal article" date="2008" name="Nature">
        <title>The genome of Laccaria bicolor provides insights into mycorrhizal symbiosis.</title>
        <authorList>
            <person name="Martin F."/>
            <person name="Aerts A."/>
            <person name="Ahren D."/>
            <person name="Brun A."/>
            <person name="Danchin E.G.J."/>
            <person name="Duchaussoy F."/>
            <person name="Gibon J."/>
            <person name="Kohler A."/>
            <person name="Lindquist E."/>
            <person name="Pereda V."/>
            <person name="Salamov A."/>
            <person name="Shapiro H.J."/>
            <person name="Wuyts J."/>
            <person name="Blaudez D."/>
            <person name="Buee M."/>
            <person name="Brokstein P."/>
            <person name="Canbaeck B."/>
            <person name="Cohen D."/>
            <person name="Courty P.E."/>
            <person name="Coutinho P.M."/>
            <person name="Delaruelle C."/>
            <person name="Detter J.C."/>
            <person name="Deveau A."/>
            <person name="DiFazio S."/>
            <person name="Duplessis S."/>
            <person name="Fraissinet-Tachet L."/>
            <person name="Lucic E."/>
            <person name="Frey-Klett P."/>
            <person name="Fourrey C."/>
            <person name="Feussner I."/>
            <person name="Gay G."/>
            <person name="Grimwood J."/>
            <person name="Hoegger P.J."/>
            <person name="Jain P."/>
            <person name="Kilaru S."/>
            <person name="Labbe J."/>
            <person name="Lin Y.C."/>
            <person name="Legue V."/>
            <person name="Le Tacon F."/>
            <person name="Marmeisse R."/>
            <person name="Melayah D."/>
            <person name="Montanini B."/>
            <person name="Muratet M."/>
            <person name="Nehls U."/>
            <person name="Niculita-Hirzel H."/>
            <person name="Oudot-Le Secq M.P."/>
            <person name="Peter M."/>
            <person name="Quesneville H."/>
            <person name="Rajashekar B."/>
            <person name="Reich M."/>
            <person name="Rouhier N."/>
            <person name="Schmutz J."/>
            <person name="Yin T."/>
            <person name="Chalot M."/>
            <person name="Henrissat B."/>
            <person name="Kuees U."/>
            <person name="Lucas S."/>
            <person name="Van de Peer Y."/>
            <person name="Podila G.K."/>
            <person name="Polle A."/>
            <person name="Pukkila P.J."/>
            <person name="Richardson P.M."/>
            <person name="Rouze P."/>
            <person name="Sanders I.R."/>
            <person name="Stajich J.E."/>
            <person name="Tunlid A."/>
            <person name="Tuskan G."/>
            <person name="Grigoriev I.V."/>
        </authorList>
    </citation>
    <scope>NUCLEOTIDE SEQUENCE [LARGE SCALE GENOMIC DNA]</scope>
    <source>
        <strain evidence="4">S238N-H82 / ATCC MYA-4686</strain>
    </source>
</reference>
<dbReference type="GO" id="GO:0005634">
    <property type="term" value="C:nucleus"/>
    <property type="evidence" value="ECO:0007669"/>
    <property type="project" value="TreeGrafter"/>
</dbReference>
<dbReference type="InterPro" id="IPR056396">
    <property type="entry name" value="HEAT_SCC3-SA"/>
</dbReference>
<gene>
    <name evidence="3" type="ORF">LACBIDRAFT_316970</name>
</gene>
<dbReference type="PANTHER" id="PTHR11199">
    <property type="entry name" value="STROMAL ANTIGEN"/>
    <property type="match status" value="1"/>
</dbReference>
<evidence type="ECO:0000313" key="3">
    <source>
        <dbReference type="EMBL" id="EDR10257.1"/>
    </source>
</evidence>
<dbReference type="EMBL" id="DS547097">
    <property type="protein sequence ID" value="EDR10257.1"/>
    <property type="molecule type" value="Genomic_DNA"/>
</dbReference>
<dbReference type="GO" id="GO:0008278">
    <property type="term" value="C:cohesin complex"/>
    <property type="evidence" value="ECO:0007669"/>
    <property type="project" value="TreeGrafter"/>
</dbReference>
<dbReference type="FunCoup" id="B0D427">
    <property type="interactions" value="261"/>
</dbReference>
<dbReference type="RefSeq" id="XP_001878707.1">
    <property type="nucleotide sequence ID" value="XM_001878672.1"/>
</dbReference>